<evidence type="ECO:0000259" key="3">
    <source>
        <dbReference type="PROSITE" id="PS51186"/>
    </source>
</evidence>
<comment type="caution">
    <text evidence="4">The sequence shown here is derived from an EMBL/GenBank/DDBJ whole genome shotgun (WGS) entry which is preliminary data.</text>
</comment>
<organism evidence="4 5">
    <name type="scientific">Peptoniphilus stercorisuis</name>
    <dbReference type="NCBI Taxonomy" id="1436965"/>
    <lineage>
        <taxon>Bacteria</taxon>
        <taxon>Bacillati</taxon>
        <taxon>Bacillota</taxon>
        <taxon>Tissierellia</taxon>
        <taxon>Tissierellales</taxon>
        <taxon>Peptoniphilaceae</taxon>
        <taxon>Peptoniphilus</taxon>
    </lineage>
</organism>
<evidence type="ECO:0000256" key="2">
    <source>
        <dbReference type="ARBA" id="ARBA00023315"/>
    </source>
</evidence>
<evidence type="ECO:0000256" key="1">
    <source>
        <dbReference type="ARBA" id="ARBA00022679"/>
    </source>
</evidence>
<evidence type="ECO:0000313" key="5">
    <source>
        <dbReference type="Proteomes" id="UP001519306"/>
    </source>
</evidence>
<proteinExistence type="predicted"/>
<dbReference type="CDD" id="cd04301">
    <property type="entry name" value="NAT_SF"/>
    <property type="match status" value="1"/>
</dbReference>
<sequence>MENIKIKECKLSDIEELQKISYKTFDETFRKYNKKEDIDLYLKNAFTITKLKGEIENKFSKFYLLYFKDELAAYLKLNILDAQSEQIDENALEIERIYILQKYQKHRIGEILVKFAVEKAKTLKKDKIWLGVWEHNEKALKFYKKIDFKIISSHDFYMGEDRQRDYIMIKEL</sequence>
<dbReference type="InterPro" id="IPR016181">
    <property type="entry name" value="Acyl_CoA_acyltransferase"/>
</dbReference>
<gene>
    <name evidence="4" type="ORF">J2Z71_001085</name>
</gene>
<keyword evidence="5" id="KW-1185">Reference proteome</keyword>
<dbReference type="Proteomes" id="UP001519306">
    <property type="component" value="Unassembled WGS sequence"/>
</dbReference>
<dbReference type="InterPro" id="IPR000182">
    <property type="entry name" value="GNAT_dom"/>
</dbReference>
<protein>
    <submittedName>
        <fullName evidence="4">Ribosomal protein S18 acetylase RimI-like enzyme</fullName>
    </submittedName>
</protein>
<dbReference type="Pfam" id="PF00583">
    <property type="entry name" value="Acetyltransf_1"/>
    <property type="match status" value="1"/>
</dbReference>
<name>A0ABS4KCN1_9FIRM</name>
<reference evidence="4 5" key="1">
    <citation type="submission" date="2021-03" db="EMBL/GenBank/DDBJ databases">
        <title>Genomic Encyclopedia of Type Strains, Phase IV (KMG-IV): sequencing the most valuable type-strain genomes for metagenomic binning, comparative biology and taxonomic classification.</title>
        <authorList>
            <person name="Goeker M."/>
        </authorList>
    </citation>
    <scope>NUCLEOTIDE SEQUENCE [LARGE SCALE GENOMIC DNA]</scope>
    <source>
        <strain evidence="4 5">DSM 27563</strain>
    </source>
</reference>
<dbReference type="PANTHER" id="PTHR42919">
    <property type="entry name" value="N-ALPHA-ACETYLTRANSFERASE"/>
    <property type="match status" value="1"/>
</dbReference>
<accession>A0ABS4KCN1</accession>
<evidence type="ECO:0000313" key="4">
    <source>
        <dbReference type="EMBL" id="MBP2025542.1"/>
    </source>
</evidence>
<keyword evidence="2" id="KW-0012">Acyltransferase</keyword>
<keyword evidence="1" id="KW-0808">Transferase</keyword>
<dbReference type="InterPro" id="IPR051556">
    <property type="entry name" value="N-term/lysine_N-AcTrnsfr"/>
</dbReference>
<dbReference type="PANTHER" id="PTHR42919:SF8">
    <property type="entry name" value="N-ALPHA-ACETYLTRANSFERASE 50"/>
    <property type="match status" value="1"/>
</dbReference>
<dbReference type="PROSITE" id="PS51186">
    <property type="entry name" value="GNAT"/>
    <property type="match status" value="1"/>
</dbReference>
<feature type="domain" description="N-acetyltransferase" evidence="3">
    <location>
        <begin position="4"/>
        <end position="172"/>
    </location>
</feature>
<dbReference type="RefSeq" id="WP_210060834.1">
    <property type="nucleotide sequence ID" value="NZ_JAGGLJ010000009.1"/>
</dbReference>
<dbReference type="Gene3D" id="3.40.630.30">
    <property type="match status" value="1"/>
</dbReference>
<dbReference type="EMBL" id="JAGGLJ010000009">
    <property type="protein sequence ID" value="MBP2025542.1"/>
    <property type="molecule type" value="Genomic_DNA"/>
</dbReference>
<dbReference type="SUPFAM" id="SSF55729">
    <property type="entry name" value="Acyl-CoA N-acyltransferases (Nat)"/>
    <property type="match status" value="1"/>
</dbReference>